<evidence type="ECO:0000259" key="1">
    <source>
        <dbReference type="Pfam" id="PF13588"/>
    </source>
</evidence>
<evidence type="ECO:0000313" key="3">
    <source>
        <dbReference type="Proteomes" id="UP000076964"/>
    </source>
</evidence>
<proteinExistence type="predicted"/>
<dbReference type="AlphaFoldDB" id="A0A177E8Q3"/>
<dbReference type="EMBL" id="LSFI01000007">
    <property type="protein sequence ID" value="OAG28337.1"/>
    <property type="molecule type" value="Genomic_DNA"/>
</dbReference>
<gene>
    <name evidence="2" type="ORF">TH606_02430</name>
</gene>
<dbReference type="OrthoDB" id="9791211at2"/>
<dbReference type="Proteomes" id="UP000076964">
    <property type="component" value="Unassembled WGS sequence"/>
</dbReference>
<reference evidence="2 3" key="1">
    <citation type="submission" date="2016-02" db="EMBL/GenBank/DDBJ databases">
        <title>Draft genome sequence of Thermodesulfatator sp. S606.</title>
        <authorList>
            <person name="Lai Q."/>
            <person name="Cao J."/>
            <person name="Dupont S."/>
            <person name="Shao Z."/>
            <person name="Jebbar M."/>
            <person name="Alain K."/>
        </authorList>
    </citation>
    <scope>NUCLEOTIDE SEQUENCE [LARGE SCALE GENOMIC DNA]</scope>
    <source>
        <strain evidence="2 3">S606</strain>
    </source>
</reference>
<dbReference type="InterPro" id="IPR029464">
    <property type="entry name" value="HSDR_N"/>
</dbReference>
<dbReference type="STRING" id="1795632.TH606_02430"/>
<dbReference type="RefSeq" id="WP_068541105.1">
    <property type="nucleotide sequence ID" value="NZ_LSFI01000007.1"/>
</dbReference>
<protein>
    <recommendedName>
        <fullName evidence="1">Type I restriction enzyme R protein N-terminal domain-containing protein</fullName>
    </recommendedName>
</protein>
<organism evidence="2 3">
    <name type="scientific">Thermodesulfatator autotrophicus</name>
    <dbReference type="NCBI Taxonomy" id="1795632"/>
    <lineage>
        <taxon>Bacteria</taxon>
        <taxon>Pseudomonadati</taxon>
        <taxon>Thermodesulfobacteriota</taxon>
        <taxon>Thermodesulfobacteria</taxon>
        <taxon>Thermodesulfobacteriales</taxon>
        <taxon>Thermodesulfatatoraceae</taxon>
        <taxon>Thermodesulfatator</taxon>
    </lineage>
</organism>
<name>A0A177E8Q3_9BACT</name>
<evidence type="ECO:0000313" key="2">
    <source>
        <dbReference type="EMBL" id="OAG28337.1"/>
    </source>
</evidence>
<accession>A0A177E8Q3</accession>
<sequence>MITCKCAESVCEIHDDAFKAERKAIRDFLLEKKGYLPEDIKEEVPLVIEVANKRLHSMVDILVNIAEKPAIVIRINEGSVVSRERGTIAAARLISPEAPPPICVQTNGKEFSLIDTHTKKSFSQSLEDLPSRQEMLIFLDGYKPKPLTPKQIEGEKKILFFYDGVG</sequence>
<comment type="caution">
    <text evidence="2">The sequence shown here is derived from an EMBL/GenBank/DDBJ whole genome shotgun (WGS) entry which is preliminary data.</text>
</comment>
<dbReference type="Pfam" id="PF13588">
    <property type="entry name" value="HSDR_N_2"/>
    <property type="match status" value="1"/>
</dbReference>
<feature type="domain" description="Type I restriction enzyme R protein N-terminal" evidence="1">
    <location>
        <begin position="22"/>
        <end position="130"/>
    </location>
</feature>
<keyword evidence="3" id="KW-1185">Reference proteome</keyword>